<evidence type="ECO:0000256" key="3">
    <source>
        <dbReference type="ARBA" id="ARBA00022692"/>
    </source>
</evidence>
<keyword evidence="7" id="KW-1003">Cell membrane</keyword>
<feature type="transmembrane region" description="Helical" evidence="7">
    <location>
        <begin position="101"/>
        <end position="120"/>
    </location>
</feature>
<keyword evidence="5 7" id="KW-0472">Membrane</keyword>
<dbReference type="Gene3D" id="1.10.3730.20">
    <property type="match status" value="1"/>
</dbReference>
<reference evidence="8" key="1">
    <citation type="submission" date="2020-10" db="EMBL/GenBank/DDBJ databases">
        <title>Unveiling of a novel bifunctional photoreceptor, Dualchrome1, isolated from a cosmopolitan green alga.</title>
        <authorList>
            <person name="Suzuki S."/>
            <person name="Kawachi M."/>
        </authorList>
    </citation>
    <scope>NUCLEOTIDE SEQUENCE</scope>
    <source>
        <strain evidence="8">NIES 2893</strain>
    </source>
</reference>
<dbReference type="GO" id="GO:0005769">
    <property type="term" value="C:early endosome"/>
    <property type="evidence" value="ECO:0007669"/>
    <property type="project" value="UniProtKB-SubCell"/>
</dbReference>
<keyword evidence="7" id="KW-0813">Transport</keyword>
<feature type="transmembrane region" description="Helical" evidence="7">
    <location>
        <begin position="140"/>
        <end position="159"/>
    </location>
</feature>
<dbReference type="SUPFAM" id="SSF103481">
    <property type="entry name" value="Multidrug resistance efflux transporter EmrE"/>
    <property type="match status" value="1"/>
</dbReference>
<comment type="caution">
    <text evidence="7">Lacks conserved residue(s) required for the propagation of feature annotation.</text>
</comment>
<dbReference type="Proteomes" id="UP000660262">
    <property type="component" value="Unassembled WGS sequence"/>
</dbReference>
<evidence type="ECO:0000256" key="4">
    <source>
        <dbReference type="ARBA" id="ARBA00022989"/>
    </source>
</evidence>
<dbReference type="PANTHER" id="PTHR12570:SF65">
    <property type="entry name" value="MAGNESIUM TRANSPORTER NIPA9-RELATED"/>
    <property type="match status" value="1"/>
</dbReference>
<dbReference type="InterPro" id="IPR008521">
    <property type="entry name" value="Mg_trans_NIPA"/>
</dbReference>
<dbReference type="GO" id="GO:0015095">
    <property type="term" value="F:magnesium ion transmembrane transporter activity"/>
    <property type="evidence" value="ECO:0007669"/>
    <property type="project" value="UniProtKB-UniRule"/>
</dbReference>
<comment type="subcellular location">
    <subcellularLocation>
        <location evidence="7">Cell membrane</location>
        <topology evidence="7">Multi-pass membrane protein</topology>
    </subcellularLocation>
    <subcellularLocation>
        <location evidence="7">Early endosome</location>
    </subcellularLocation>
    <subcellularLocation>
        <location evidence="1">Membrane</location>
        <topology evidence="1">Multi-pass membrane protein</topology>
    </subcellularLocation>
</comment>
<protein>
    <recommendedName>
        <fullName evidence="7">Probable magnesium transporter</fullName>
    </recommendedName>
</protein>
<organism evidence="8 9">
    <name type="scientific">Pycnococcus provasolii</name>
    <dbReference type="NCBI Taxonomy" id="41880"/>
    <lineage>
        <taxon>Eukaryota</taxon>
        <taxon>Viridiplantae</taxon>
        <taxon>Chlorophyta</taxon>
        <taxon>Pseudoscourfieldiophyceae</taxon>
        <taxon>Pseudoscourfieldiales</taxon>
        <taxon>Pycnococcaceae</taxon>
        <taxon>Pycnococcus</taxon>
    </lineage>
</organism>
<keyword evidence="4 7" id="KW-1133">Transmembrane helix</keyword>
<sequence>MMVAVTLAVLASTLSNVGKALQREGARRLPRLTLWPPRILSQYIRDTSWRLGTLLDLLGGLLMVLAVARGHVSVTQPAAGFGLVALALYSHMFLGERLRPPEMLAAFAVALGTIGVGVTANEDGADASGATRPPHVHVTLTLLRLALLIVANALMVWYLQDREVQNRAAETTVPAPAPATALNALSPGVVGPVTSTLSKNARADAIVCGITAGSCFGLSASLTRGGVVLAVATNHRAWYAVGFVLSVAHTATGFAAQTRAFRDGGAVVVGAVASASTVMTGIVVGVLALGEPLPSGWAQCSLLMMSWLLVMAGVAVLSIPNADTRGRMLPPHSRPVPV</sequence>
<dbReference type="InterPro" id="IPR037185">
    <property type="entry name" value="EmrE-like"/>
</dbReference>
<dbReference type="EMBL" id="BNJQ01000021">
    <property type="protein sequence ID" value="GHP08501.1"/>
    <property type="molecule type" value="Genomic_DNA"/>
</dbReference>
<name>A0A830HSP7_9CHLO</name>
<dbReference type="OrthoDB" id="1911792at2759"/>
<feature type="transmembrane region" description="Helical" evidence="7">
    <location>
        <begin position="296"/>
        <end position="319"/>
    </location>
</feature>
<comment type="function">
    <text evidence="6 7">Acts as a Mg(2+) transporter. Can also transport other divalent cations such as Fe(2+), Sr(2+), Ba(2+), Mn(2+) and Co(2+) but to a much less extent than Mg(2+).</text>
</comment>
<keyword evidence="7" id="KW-0967">Endosome</keyword>
<accession>A0A830HSP7</accession>
<comment type="subunit">
    <text evidence="7">Homodimer.</text>
</comment>
<dbReference type="GO" id="GO:0005886">
    <property type="term" value="C:plasma membrane"/>
    <property type="evidence" value="ECO:0007669"/>
    <property type="project" value="UniProtKB-SubCell"/>
</dbReference>
<evidence type="ECO:0000313" key="9">
    <source>
        <dbReference type="Proteomes" id="UP000660262"/>
    </source>
</evidence>
<feature type="transmembrane region" description="Helical" evidence="7">
    <location>
        <begin position="268"/>
        <end position="290"/>
    </location>
</feature>
<evidence type="ECO:0000256" key="6">
    <source>
        <dbReference type="ARBA" id="ARBA00025284"/>
    </source>
</evidence>
<evidence type="ECO:0000313" key="8">
    <source>
        <dbReference type="EMBL" id="GHP08501.1"/>
    </source>
</evidence>
<comment type="caution">
    <text evidence="8">The sequence shown here is derived from an EMBL/GenBank/DDBJ whole genome shotgun (WGS) entry which is preliminary data.</text>
</comment>
<keyword evidence="7" id="KW-0406">Ion transport</keyword>
<proteinExistence type="inferred from homology"/>
<evidence type="ECO:0000256" key="2">
    <source>
        <dbReference type="ARBA" id="ARBA00007001"/>
    </source>
</evidence>
<keyword evidence="9" id="KW-1185">Reference proteome</keyword>
<evidence type="ECO:0000256" key="1">
    <source>
        <dbReference type="ARBA" id="ARBA00004141"/>
    </source>
</evidence>
<feature type="transmembrane region" description="Helical" evidence="7">
    <location>
        <begin position="205"/>
        <end position="231"/>
    </location>
</feature>
<dbReference type="AlphaFoldDB" id="A0A830HSP7"/>
<feature type="transmembrane region" description="Helical" evidence="7">
    <location>
        <begin position="237"/>
        <end position="256"/>
    </location>
</feature>
<evidence type="ECO:0000256" key="7">
    <source>
        <dbReference type="RuleBase" id="RU363078"/>
    </source>
</evidence>
<evidence type="ECO:0000256" key="5">
    <source>
        <dbReference type="ARBA" id="ARBA00023136"/>
    </source>
</evidence>
<keyword evidence="7" id="KW-0460">Magnesium</keyword>
<keyword evidence="3 7" id="KW-0812">Transmembrane</keyword>
<comment type="similarity">
    <text evidence="2 7">Belongs to the NIPA (TC 2.A.7) family.</text>
</comment>
<gene>
    <name evidence="8" type="ORF">PPROV_000723900</name>
</gene>
<feature type="transmembrane region" description="Helical" evidence="7">
    <location>
        <begin position="57"/>
        <end position="89"/>
    </location>
</feature>
<dbReference type="PANTHER" id="PTHR12570">
    <property type="match status" value="1"/>
</dbReference>